<evidence type="ECO:0000313" key="3">
    <source>
        <dbReference type="EMBL" id="OSJ28751.1"/>
    </source>
</evidence>
<sequence>MKLYLFDMGSKIYGDCILAVEGDRRILIDGAHPGDWQPSDTTPSIPQQIAKVLGKPPFKIDLLVVTHCHSDHIGCLPKMVQDGTVEFEWALVADEKMGFPTDGEDASLDAETAKVVAAMCEEPRPDLDGPALDQFLTDAVKLSDNYSAMLSKLKTDGTKIVRYTGPSAKVKQIEKAFSDFGLSVLGPTNEHLTVCRDELAGLKKKVRKAADGIRASDAAVDAVAIYRALLSNSAPPTVGLTDDLRQYLDRVGPGAALNDQSIVLTLGTDNQKVLLTGDMQLAVPEVSGLDDSMTALLETIKVAGPYQFVKLPHHASYNGFDENVLTAFKDAQAFGISTGRGDPKHPDPGVLKFLESIADAYHWARTDRNGRITVSFAGSKLKIGVDDGELNDSSPNAKDVMPEEEGSSEVPSPPVPAVSEAPRRPPGPVSVVRTTTSGEVEVTAKIPHQKTKVTITIEIEPGEPDIAEPAKPVSDVKKNQLAGGRDLPALLFVTNSRRLADNIGKSEATGAIATITSSRQTIVDLDGLAAPLDAIRRAAQNVPVKGVVILGGYDVVPSERFDTLPPSLRNSIGPSAQNDPDNFIVWSDQIYGDLDGDRLADVPVSRIPDGHTARIVDVALTGNGGVSPSLSRFGLRNFVRPFADNVYTGLPGPETMLTSREVHSEAIVSGSLSAKLIYLMLHGSDTDASRFWGETQGGMLEAMTVGNVPDPCGAVIFAGCCWGALTVRTRASVYRAGDPLQVVTPAQSIALSFLAGGASAFVGCTGAHYSPVEGNLDYFGAPMHSAFWRQISLGKRPAEALFQAKIDYIRGMPHGRTKIEELAIENKILRQFTCLGLGW</sequence>
<dbReference type="Proteomes" id="UP000193884">
    <property type="component" value="Unassembled WGS sequence"/>
</dbReference>
<dbReference type="Gene3D" id="3.60.15.10">
    <property type="entry name" value="Ribonuclease Z/Hydroxyacylglutathione hydrolase-like"/>
    <property type="match status" value="1"/>
</dbReference>
<evidence type="ECO:0000256" key="1">
    <source>
        <dbReference type="SAM" id="MobiDB-lite"/>
    </source>
</evidence>
<dbReference type="SUPFAM" id="SSF56281">
    <property type="entry name" value="Metallo-hydrolase/oxidoreductase"/>
    <property type="match status" value="1"/>
</dbReference>
<feature type="domain" description="Metallo-beta-lactamase" evidence="2">
    <location>
        <begin position="14"/>
        <end position="81"/>
    </location>
</feature>
<dbReference type="PANTHER" id="PTHR30619">
    <property type="entry name" value="DNA INTERNALIZATION/COMPETENCE PROTEIN COMEC/REC2"/>
    <property type="match status" value="1"/>
</dbReference>
<dbReference type="PANTHER" id="PTHR30619:SF1">
    <property type="entry name" value="RECOMBINATION PROTEIN 2"/>
    <property type="match status" value="1"/>
</dbReference>
<dbReference type="Pfam" id="PF00753">
    <property type="entry name" value="Lactamase_B"/>
    <property type="match status" value="1"/>
</dbReference>
<protein>
    <recommendedName>
        <fullName evidence="2">Metallo-beta-lactamase domain-containing protein</fullName>
    </recommendedName>
</protein>
<dbReference type="EMBL" id="NAFK01000160">
    <property type="protein sequence ID" value="OSJ28751.1"/>
    <property type="molecule type" value="Genomic_DNA"/>
</dbReference>
<evidence type="ECO:0000313" key="4">
    <source>
        <dbReference type="Proteomes" id="UP000193884"/>
    </source>
</evidence>
<dbReference type="RefSeq" id="WP_085384534.1">
    <property type="nucleotide sequence ID" value="NZ_NAFJ01000149.1"/>
</dbReference>
<feature type="region of interest" description="Disordered" evidence="1">
    <location>
        <begin position="384"/>
        <end position="430"/>
    </location>
</feature>
<organism evidence="3 4">
    <name type="scientific">Bradyrhizobium canariense</name>
    <dbReference type="NCBI Taxonomy" id="255045"/>
    <lineage>
        <taxon>Bacteria</taxon>
        <taxon>Pseudomonadati</taxon>
        <taxon>Pseudomonadota</taxon>
        <taxon>Alphaproteobacteria</taxon>
        <taxon>Hyphomicrobiales</taxon>
        <taxon>Nitrobacteraceae</taxon>
        <taxon>Bradyrhizobium</taxon>
    </lineage>
</organism>
<reference evidence="3 4" key="1">
    <citation type="submission" date="2017-03" db="EMBL/GenBank/DDBJ databases">
        <title>Whole genome sequences of fourteen strains of Bradyrhizobium canariense and one strain of Bradyrhizobium japonicum isolated from Lupinus (Papilionoideae: Genisteae) species in Algeria.</title>
        <authorList>
            <person name="Crovadore J."/>
            <person name="Chekireb D."/>
            <person name="Brachmann A."/>
            <person name="Chablais R."/>
            <person name="Cochard B."/>
            <person name="Lefort F."/>
        </authorList>
    </citation>
    <scope>NUCLEOTIDE SEQUENCE [LARGE SCALE GENOMIC DNA]</scope>
    <source>
        <strain evidence="3 4">UBMAN05</strain>
    </source>
</reference>
<proteinExistence type="predicted"/>
<dbReference type="InterPro" id="IPR036866">
    <property type="entry name" value="RibonucZ/Hydroxyglut_hydro"/>
</dbReference>
<name>A0ABX3X310_9BRAD</name>
<evidence type="ECO:0000259" key="2">
    <source>
        <dbReference type="Pfam" id="PF00753"/>
    </source>
</evidence>
<keyword evidence="4" id="KW-1185">Reference proteome</keyword>
<dbReference type="InterPro" id="IPR001279">
    <property type="entry name" value="Metallo-B-lactamas"/>
</dbReference>
<comment type="caution">
    <text evidence="3">The sequence shown here is derived from an EMBL/GenBank/DDBJ whole genome shotgun (WGS) entry which is preliminary data.</text>
</comment>
<dbReference type="InterPro" id="IPR052159">
    <property type="entry name" value="Competence_DNA_uptake"/>
</dbReference>
<accession>A0ABX3X310</accession>
<gene>
    <name evidence="3" type="ORF">BST63_16475</name>
</gene>